<name>A0AA96RNV1_9BACL</name>
<dbReference type="GO" id="GO:0005886">
    <property type="term" value="C:plasma membrane"/>
    <property type="evidence" value="ECO:0007669"/>
    <property type="project" value="UniProtKB-SubCell"/>
</dbReference>
<dbReference type="SUPFAM" id="SSF161098">
    <property type="entry name" value="MetI-like"/>
    <property type="match status" value="1"/>
</dbReference>
<dbReference type="Pfam" id="PF00528">
    <property type="entry name" value="BPD_transp_1"/>
    <property type="match status" value="1"/>
</dbReference>
<dbReference type="RefSeq" id="WP_314803092.1">
    <property type="nucleotide sequence ID" value="NZ_CP130319.1"/>
</dbReference>
<comment type="similarity">
    <text evidence="7">Belongs to the binding-protein-dependent transport system permease family.</text>
</comment>
<dbReference type="InterPro" id="IPR000515">
    <property type="entry name" value="MetI-like"/>
</dbReference>
<feature type="transmembrane region" description="Helical" evidence="7">
    <location>
        <begin position="198"/>
        <end position="214"/>
    </location>
</feature>
<feature type="transmembrane region" description="Helical" evidence="7">
    <location>
        <begin position="109"/>
        <end position="129"/>
    </location>
</feature>
<accession>A0AA96RNV1</accession>
<comment type="subcellular location">
    <subcellularLocation>
        <location evidence="1 7">Cell membrane</location>
        <topology evidence="1 7">Multi-pass membrane protein</topology>
    </subcellularLocation>
</comment>
<evidence type="ECO:0000313" key="9">
    <source>
        <dbReference type="EMBL" id="WNR45922.1"/>
    </source>
</evidence>
<keyword evidence="5 7" id="KW-1133">Transmembrane helix</keyword>
<evidence type="ECO:0000256" key="7">
    <source>
        <dbReference type="RuleBase" id="RU363032"/>
    </source>
</evidence>
<dbReference type="PANTHER" id="PTHR43744:SF8">
    <property type="entry name" value="SN-GLYCEROL-3-PHOSPHATE TRANSPORT SYSTEM PERMEASE PROTEIN UGPE"/>
    <property type="match status" value="1"/>
</dbReference>
<gene>
    <name evidence="9" type="ORF">MJB10_07440</name>
</gene>
<evidence type="ECO:0000259" key="8">
    <source>
        <dbReference type="PROSITE" id="PS50928"/>
    </source>
</evidence>
<proteinExistence type="inferred from homology"/>
<keyword evidence="2 7" id="KW-0813">Transport</keyword>
<dbReference type="InterPro" id="IPR035906">
    <property type="entry name" value="MetI-like_sf"/>
</dbReference>
<keyword evidence="4 7" id="KW-0812">Transmembrane</keyword>
<dbReference type="Proteomes" id="UP001304650">
    <property type="component" value="Chromosome"/>
</dbReference>
<feature type="transmembrane region" description="Helical" evidence="7">
    <location>
        <begin position="173"/>
        <end position="192"/>
    </location>
</feature>
<evidence type="ECO:0000256" key="6">
    <source>
        <dbReference type="ARBA" id="ARBA00023136"/>
    </source>
</evidence>
<evidence type="ECO:0000256" key="1">
    <source>
        <dbReference type="ARBA" id="ARBA00004651"/>
    </source>
</evidence>
<evidence type="ECO:0000256" key="2">
    <source>
        <dbReference type="ARBA" id="ARBA00022448"/>
    </source>
</evidence>
<feature type="transmembrane region" description="Helical" evidence="7">
    <location>
        <begin position="78"/>
        <end position="97"/>
    </location>
</feature>
<evidence type="ECO:0000256" key="3">
    <source>
        <dbReference type="ARBA" id="ARBA00022475"/>
    </source>
</evidence>
<dbReference type="PANTHER" id="PTHR43744">
    <property type="entry name" value="ABC TRANSPORTER PERMEASE PROTEIN MG189-RELATED-RELATED"/>
    <property type="match status" value="1"/>
</dbReference>
<dbReference type="EMBL" id="CP130319">
    <property type="protein sequence ID" value="WNR45922.1"/>
    <property type="molecule type" value="Genomic_DNA"/>
</dbReference>
<keyword evidence="6 7" id="KW-0472">Membrane</keyword>
<keyword evidence="10" id="KW-1185">Reference proteome</keyword>
<evidence type="ECO:0000256" key="5">
    <source>
        <dbReference type="ARBA" id="ARBA00022989"/>
    </source>
</evidence>
<reference evidence="9" key="1">
    <citation type="submission" date="2022-02" db="EMBL/GenBank/DDBJ databases">
        <title>Paenibacillus sp. MBLB1832 Whole Genome Shotgun Sequencing.</title>
        <authorList>
            <person name="Hwang C.Y."/>
            <person name="Cho E.-S."/>
            <person name="Seo M.-J."/>
        </authorList>
    </citation>
    <scope>NUCLEOTIDE SEQUENCE</scope>
    <source>
        <strain evidence="9">MBLB1832</strain>
    </source>
</reference>
<dbReference type="KEGG" id="proo:MJB10_07440"/>
<sequence length="224" mass="24941">MIRKASRRAFSHGLLLLYIGVILFPLSWTLNSSFKSNKEIITAPWSFPHEISFSNYWNAWSGAHVGHYFMNSVINSTVSSSVSLLLGTATAYAVTRMAFPKISLVIRRILLLALLIPAASLLVPLYMLLRSLHLYNTSLALILPYVTLGIPWTVFMVSSFLTSIPNELEEAGIMDGLSIFGLLWRLIVPIVMPSSLCAAIMISVIPIVVMYLLLQKRIMVNIKA</sequence>
<dbReference type="PROSITE" id="PS50928">
    <property type="entry name" value="ABC_TM1"/>
    <property type="match status" value="1"/>
</dbReference>
<feature type="domain" description="ABC transmembrane type-1" evidence="8">
    <location>
        <begin position="69"/>
        <end position="224"/>
    </location>
</feature>
<dbReference type="Gene3D" id="1.10.3720.10">
    <property type="entry name" value="MetI-like"/>
    <property type="match status" value="1"/>
</dbReference>
<dbReference type="GO" id="GO:0055085">
    <property type="term" value="P:transmembrane transport"/>
    <property type="evidence" value="ECO:0007669"/>
    <property type="project" value="InterPro"/>
</dbReference>
<organism evidence="9 10">
    <name type="scientific">Paenibacillus roseopurpureus</name>
    <dbReference type="NCBI Taxonomy" id="2918901"/>
    <lineage>
        <taxon>Bacteria</taxon>
        <taxon>Bacillati</taxon>
        <taxon>Bacillota</taxon>
        <taxon>Bacilli</taxon>
        <taxon>Bacillales</taxon>
        <taxon>Paenibacillaceae</taxon>
        <taxon>Paenibacillus</taxon>
    </lineage>
</organism>
<feature type="transmembrane region" description="Helical" evidence="7">
    <location>
        <begin position="12"/>
        <end position="30"/>
    </location>
</feature>
<evidence type="ECO:0000313" key="10">
    <source>
        <dbReference type="Proteomes" id="UP001304650"/>
    </source>
</evidence>
<dbReference type="AlphaFoldDB" id="A0AA96RNV1"/>
<evidence type="ECO:0000256" key="4">
    <source>
        <dbReference type="ARBA" id="ARBA00022692"/>
    </source>
</evidence>
<protein>
    <submittedName>
        <fullName evidence="9">Carbohydrate ABC transporter permease</fullName>
    </submittedName>
</protein>
<keyword evidence="3" id="KW-1003">Cell membrane</keyword>
<feature type="transmembrane region" description="Helical" evidence="7">
    <location>
        <begin position="141"/>
        <end position="161"/>
    </location>
</feature>